<dbReference type="PANTHER" id="PTHR33361:SF2">
    <property type="entry name" value="DUF885 DOMAIN-CONTAINING PROTEIN"/>
    <property type="match status" value="1"/>
</dbReference>
<dbReference type="Pfam" id="PF05960">
    <property type="entry name" value="DUF885"/>
    <property type="match status" value="1"/>
</dbReference>
<accession>A0ABP6ZJV5</accession>
<evidence type="ECO:0000313" key="2">
    <source>
        <dbReference type="Proteomes" id="UP001501490"/>
    </source>
</evidence>
<reference evidence="2" key="1">
    <citation type="journal article" date="2019" name="Int. J. Syst. Evol. Microbiol.">
        <title>The Global Catalogue of Microorganisms (GCM) 10K type strain sequencing project: providing services to taxonomists for standard genome sequencing and annotation.</title>
        <authorList>
            <consortium name="The Broad Institute Genomics Platform"/>
            <consortium name="The Broad Institute Genome Sequencing Center for Infectious Disease"/>
            <person name="Wu L."/>
            <person name="Ma J."/>
        </authorList>
    </citation>
    <scope>NUCLEOTIDE SEQUENCE [LARGE SCALE GENOMIC DNA]</scope>
    <source>
        <strain evidence="2">JCM 16929</strain>
    </source>
</reference>
<keyword evidence="2" id="KW-1185">Reference proteome</keyword>
<name>A0ABP6ZJV5_9ACTN</name>
<evidence type="ECO:0000313" key="1">
    <source>
        <dbReference type="EMBL" id="GAA3606933.1"/>
    </source>
</evidence>
<dbReference type="PANTHER" id="PTHR33361">
    <property type="entry name" value="GLR0591 PROTEIN"/>
    <property type="match status" value="1"/>
</dbReference>
<gene>
    <name evidence="1" type="ORF">GCM10022236_05940</name>
</gene>
<proteinExistence type="predicted"/>
<dbReference type="EMBL" id="BAABAB010000005">
    <property type="protein sequence ID" value="GAA3606933.1"/>
    <property type="molecule type" value="Genomic_DNA"/>
</dbReference>
<protein>
    <submittedName>
        <fullName evidence="1">DUF885 domain-containing protein</fullName>
    </submittedName>
</protein>
<dbReference type="RefSeq" id="WP_344801593.1">
    <property type="nucleotide sequence ID" value="NZ_BAABAB010000005.1"/>
</dbReference>
<organism evidence="1 2">
    <name type="scientific">Microlunatus ginsengisoli</name>
    <dbReference type="NCBI Taxonomy" id="363863"/>
    <lineage>
        <taxon>Bacteria</taxon>
        <taxon>Bacillati</taxon>
        <taxon>Actinomycetota</taxon>
        <taxon>Actinomycetes</taxon>
        <taxon>Propionibacteriales</taxon>
        <taxon>Propionibacteriaceae</taxon>
        <taxon>Microlunatus</taxon>
    </lineage>
</organism>
<dbReference type="InterPro" id="IPR010281">
    <property type="entry name" value="DUF885"/>
</dbReference>
<comment type="caution">
    <text evidence="1">The sequence shown here is derived from an EMBL/GenBank/DDBJ whole genome shotgun (WGS) entry which is preliminary data.</text>
</comment>
<sequence>MTRPVDEVADAYVAESVERYPEVATSLGAPGHDHEWSDYSPAGVAAELEHLRGTVAALAAAIPSDDREQIAKEAMLERLALQVELHEAHIPASRVSSVAGAVQGLVNTIDLMPDGTAQAWEAIVERVRTLGRPLTEIAETLQREADQGHVSARRQILATVDQVGGWIGGDDDYFAALADRIPTELRDGVVDQLTEVSASARESLGRFADWLRSELAPRGREVDAVGREQYELESRYFLGAVVDLDETYQWGFAELHRLQTEQHAIARELFGDPDIPAACAGLDADPARQITGAAAFRDWMQQLADRVIAELNGVHFDIPAEIATIECCIAPTHDGGVYYTGPTEDFSRPGRMWWSVPAGIDRFSTWKETTTVFHEGVPGHHLQVGQNAVQSELLNRWQRQLAFVSGHGEGWALYAERLMDDLGYLADPADRMGMLDAQAFRAARVVIDIGMHLQLEIPADNPMGFHPGERWTPELGYDFMRASTAIDEPTLRFEIDRYLGWPGQAPSYKVGERIWLEARDAVRARQGAEFDLRRFHADALNLGSLGLDPLRAALDRL</sequence>
<dbReference type="Proteomes" id="UP001501490">
    <property type="component" value="Unassembled WGS sequence"/>
</dbReference>